<protein>
    <submittedName>
        <fullName evidence="3">GIY-YIG nuclease family protein</fullName>
    </submittedName>
</protein>
<dbReference type="PANTHER" id="PTHR34477">
    <property type="entry name" value="UPF0213 PROTEIN YHBQ"/>
    <property type="match status" value="1"/>
</dbReference>
<dbReference type="CDD" id="cd10456">
    <property type="entry name" value="GIY-YIG_UPF0213"/>
    <property type="match status" value="1"/>
</dbReference>
<dbReference type="RefSeq" id="WP_353948772.1">
    <property type="nucleotide sequence ID" value="NZ_CP159510.1"/>
</dbReference>
<accession>A0AAU8IHE2</accession>
<dbReference type="PROSITE" id="PS50164">
    <property type="entry name" value="GIY_YIG"/>
    <property type="match status" value="1"/>
</dbReference>
<dbReference type="InterPro" id="IPR035901">
    <property type="entry name" value="GIY-YIG_endonuc_sf"/>
</dbReference>
<dbReference type="SUPFAM" id="SSF82771">
    <property type="entry name" value="GIY-YIG endonuclease"/>
    <property type="match status" value="1"/>
</dbReference>
<name>A0AAU8IHE2_9BACL</name>
<evidence type="ECO:0000313" key="3">
    <source>
        <dbReference type="EMBL" id="XCJ17602.1"/>
    </source>
</evidence>
<reference evidence="3" key="1">
    <citation type="submission" date="2024-06" db="EMBL/GenBank/DDBJ databases">
        <authorList>
            <person name="Fan A."/>
            <person name="Zhang F.Y."/>
            <person name="Zhang L."/>
        </authorList>
    </citation>
    <scope>NUCLEOTIDE SEQUENCE</scope>
    <source>
        <strain evidence="3">Y61</strain>
    </source>
</reference>
<dbReference type="Pfam" id="PF01541">
    <property type="entry name" value="GIY-YIG"/>
    <property type="match status" value="1"/>
</dbReference>
<sequence length="95" mass="11003">MKTYSVYILECRDGSFYTGYAADVRKRFALHLSGRGAKYTRSHKPLRIVYEEPLPDKSAAMRREWAIKHLTRQKKEALIRRGVQNGRTDQLSDGS</sequence>
<dbReference type="EMBL" id="CP159510">
    <property type="protein sequence ID" value="XCJ17602.1"/>
    <property type="molecule type" value="Genomic_DNA"/>
</dbReference>
<gene>
    <name evidence="3" type="ORF">ABNN70_03625</name>
</gene>
<proteinExistence type="inferred from homology"/>
<dbReference type="InterPro" id="IPR050190">
    <property type="entry name" value="UPF0213_domain"/>
</dbReference>
<dbReference type="AlphaFoldDB" id="A0AAU8IHE2"/>
<comment type="similarity">
    <text evidence="1">Belongs to the UPF0213 family.</text>
</comment>
<dbReference type="PANTHER" id="PTHR34477:SF1">
    <property type="entry name" value="UPF0213 PROTEIN YHBQ"/>
    <property type="match status" value="1"/>
</dbReference>
<dbReference type="Gene3D" id="3.40.1440.10">
    <property type="entry name" value="GIY-YIG endonuclease"/>
    <property type="match status" value="1"/>
</dbReference>
<evidence type="ECO:0000259" key="2">
    <source>
        <dbReference type="PROSITE" id="PS50164"/>
    </source>
</evidence>
<dbReference type="InterPro" id="IPR000305">
    <property type="entry name" value="GIY-YIG_endonuc"/>
</dbReference>
<organism evidence="3">
    <name type="scientific">Sporolactobacillus sp. Y61</name>
    <dbReference type="NCBI Taxonomy" id="3160863"/>
    <lineage>
        <taxon>Bacteria</taxon>
        <taxon>Bacillati</taxon>
        <taxon>Bacillota</taxon>
        <taxon>Bacilli</taxon>
        <taxon>Bacillales</taxon>
        <taxon>Sporolactobacillaceae</taxon>
        <taxon>Sporolactobacillus</taxon>
    </lineage>
</organism>
<feature type="domain" description="GIY-YIG" evidence="2">
    <location>
        <begin position="2"/>
        <end position="77"/>
    </location>
</feature>
<evidence type="ECO:0000256" key="1">
    <source>
        <dbReference type="ARBA" id="ARBA00007435"/>
    </source>
</evidence>